<organism evidence="2 3">
    <name type="scientific">Popillia japonica</name>
    <name type="common">Japanese beetle</name>
    <dbReference type="NCBI Taxonomy" id="7064"/>
    <lineage>
        <taxon>Eukaryota</taxon>
        <taxon>Metazoa</taxon>
        <taxon>Ecdysozoa</taxon>
        <taxon>Arthropoda</taxon>
        <taxon>Hexapoda</taxon>
        <taxon>Insecta</taxon>
        <taxon>Pterygota</taxon>
        <taxon>Neoptera</taxon>
        <taxon>Endopterygota</taxon>
        <taxon>Coleoptera</taxon>
        <taxon>Polyphaga</taxon>
        <taxon>Scarabaeiformia</taxon>
        <taxon>Scarabaeidae</taxon>
        <taxon>Rutelinae</taxon>
        <taxon>Popillia</taxon>
    </lineage>
</organism>
<dbReference type="AlphaFoldDB" id="A0AAW1LC30"/>
<dbReference type="EMBL" id="JASPKY010000123">
    <property type="protein sequence ID" value="KAK9732016.1"/>
    <property type="molecule type" value="Genomic_DNA"/>
</dbReference>
<keyword evidence="3" id="KW-1185">Reference proteome</keyword>
<reference evidence="2 3" key="1">
    <citation type="journal article" date="2024" name="BMC Genomics">
        <title>De novo assembly and annotation of Popillia japonica's genome with initial clues to its potential as an invasive pest.</title>
        <authorList>
            <person name="Cucini C."/>
            <person name="Boschi S."/>
            <person name="Funari R."/>
            <person name="Cardaioli E."/>
            <person name="Iannotti N."/>
            <person name="Marturano G."/>
            <person name="Paoli F."/>
            <person name="Bruttini M."/>
            <person name="Carapelli A."/>
            <person name="Frati F."/>
            <person name="Nardi F."/>
        </authorList>
    </citation>
    <scope>NUCLEOTIDE SEQUENCE [LARGE SCALE GENOMIC DNA]</scope>
    <source>
        <strain evidence="2">DMR45628</strain>
    </source>
</reference>
<proteinExistence type="predicted"/>
<sequence length="195" mass="22058">MCRDSKLHSNRIGMGYKVVLATLVLIGKIIRGDDVPDPFPLKIVKMGMCDPKIDYPLNLDYKITEKNGKQYMTGKSTFKVDYGRDSDFNVTISLKKSKEDEFAQLMSVYDEDTCSGLYKYMGDMVDNILKLIGLQPGTCPIPKGVYSLTDYYLDLSMIPYSMVPQGIIQNIFVITDNNTKKVLLCYESEIENLPS</sequence>
<evidence type="ECO:0000256" key="1">
    <source>
        <dbReference type="ARBA" id="ARBA00022729"/>
    </source>
</evidence>
<dbReference type="Proteomes" id="UP001458880">
    <property type="component" value="Unassembled WGS sequence"/>
</dbReference>
<dbReference type="Pfam" id="PF06477">
    <property type="entry name" value="DUF1091"/>
    <property type="match status" value="1"/>
</dbReference>
<name>A0AAW1LC30_POPJA</name>
<evidence type="ECO:0000313" key="2">
    <source>
        <dbReference type="EMBL" id="KAK9732016.1"/>
    </source>
</evidence>
<gene>
    <name evidence="2" type="ORF">QE152_g13174</name>
</gene>
<dbReference type="PANTHER" id="PTHR21112:SF0">
    <property type="entry name" value="CHEMOSENSORY PROTEIN A 29A-RELATED"/>
    <property type="match status" value="1"/>
</dbReference>
<dbReference type="Gene3D" id="2.70.220.10">
    <property type="entry name" value="Ganglioside GM2 activator"/>
    <property type="match status" value="1"/>
</dbReference>
<evidence type="ECO:0000313" key="3">
    <source>
        <dbReference type="Proteomes" id="UP001458880"/>
    </source>
</evidence>
<evidence type="ECO:0008006" key="4">
    <source>
        <dbReference type="Google" id="ProtNLM"/>
    </source>
</evidence>
<dbReference type="PANTHER" id="PTHR21112">
    <property type="entry name" value="CHEMOSENSORY PROTEIN A 29A-RELATED"/>
    <property type="match status" value="1"/>
</dbReference>
<dbReference type="InterPro" id="IPR036846">
    <property type="entry name" value="GM2-AP_sf"/>
</dbReference>
<keyword evidence="1" id="KW-0732">Signal</keyword>
<comment type="caution">
    <text evidence="2">The sequence shown here is derived from an EMBL/GenBank/DDBJ whole genome shotgun (WGS) entry which is preliminary data.</text>
</comment>
<accession>A0AAW1LC30</accession>
<protein>
    <recommendedName>
        <fullName evidence="4">MD-2-related lipid-recognition domain-containing protein</fullName>
    </recommendedName>
</protein>
<dbReference type="InterPro" id="IPR010512">
    <property type="entry name" value="DUF1091"/>
</dbReference>